<sequence length="267" mass="30478">MKIKHLVAACAVSLAAVGNSWAEGFNHKGWDQLLKEHVASTDDGNSTQVDYAQFASKRDELKTYLDSLASVSQDEFDGWPKADQLAFLINAYNAWTIELILSAWPDLDSIRDLGSLFTSPWEKEFVPLLGETRSLDDIEHGLIRGSDRYQDPRIHFAVNCASIGCPALRAEAYLGEQLNDQLEAQTHAFLADASRNRLRADALELSSIFKWYREDFEKGWRDFYSLEQFLLQYGSSLQLTPKVTQKLEQEKMAIDFLKYDWQLNAKR</sequence>
<evidence type="ECO:0000259" key="2">
    <source>
        <dbReference type="Pfam" id="PF04784"/>
    </source>
</evidence>
<dbReference type="PANTHER" id="PTHR34386:SF1">
    <property type="entry name" value="GLUTAREDOXIN-LIKE PROTEIN NRDH"/>
    <property type="match status" value="1"/>
</dbReference>
<organism evidence="3 4">
    <name type="scientific">Halioxenophilus aromaticivorans</name>
    <dbReference type="NCBI Taxonomy" id="1306992"/>
    <lineage>
        <taxon>Bacteria</taxon>
        <taxon>Pseudomonadati</taxon>
        <taxon>Pseudomonadota</taxon>
        <taxon>Gammaproteobacteria</taxon>
        <taxon>Alteromonadales</taxon>
        <taxon>Alteromonadaceae</taxon>
        <taxon>Halioxenophilus</taxon>
    </lineage>
</organism>
<dbReference type="InterPro" id="IPR006869">
    <property type="entry name" value="DUF547"/>
</dbReference>
<comment type="caution">
    <text evidence="3">The sequence shown here is derived from an EMBL/GenBank/DDBJ whole genome shotgun (WGS) entry which is preliminary data.</text>
</comment>
<keyword evidence="4" id="KW-1185">Reference proteome</keyword>
<dbReference type="GO" id="GO:0045454">
    <property type="term" value="P:cell redox homeostasis"/>
    <property type="evidence" value="ECO:0007669"/>
    <property type="project" value="TreeGrafter"/>
</dbReference>
<evidence type="ECO:0000313" key="3">
    <source>
        <dbReference type="EMBL" id="GAA4959293.1"/>
    </source>
</evidence>
<dbReference type="PANTHER" id="PTHR34386">
    <property type="entry name" value="GLUTAREDOXIN"/>
    <property type="match status" value="1"/>
</dbReference>
<keyword evidence="1" id="KW-0732">Signal</keyword>
<evidence type="ECO:0000313" key="4">
    <source>
        <dbReference type="Proteomes" id="UP001409585"/>
    </source>
</evidence>
<accession>A0AAV3U940</accession>
<evidence type="ECO:0000256" key="1">
    <source>
        <dbReference type="SAM" id="SignalP"/>
    </source>
</evidence>
<dbReference type="Proteomes" id="UP001409585">
    <property type="component" value="Unassembled WGS sequence"/>
</dbReference>
<gene>
    <name evidence="3" type="ORF">GCM10025791_45340</name>
</gene>
<dbReference type="InterPro" id="IPR051548">
    <property type="entry name" value="Grx-like_ET"/>
</dbReference>
<feature type="chain" id="PRO_5043562335" evidence="1">
    <location>
        <begin position="23"/>
        <end position="267"/>
    </location>
</feature>
<dbReference type="RefSeq" id="WP_345427650.1">
    <property type="nucleotide sequence ID" value="NZ_AP031496.1"/>
</dbReference>
<dbReference type="Pfam" id="PF04784">
    <property type="entry name" value="DUF547"/>
    <property type="match status" value="1"/>
</dbReference>
<feature type="domain" description="DUF547" evidence="2">
    <location>
        <begin position="77"/>
        <end position="190"/>
    </location>
</feature>
<dbReference type="GO" id="GO:0009055">
    <property type="term" value="F:electron transfer activity"/>
    <property type="evidence" value="ECO:0007669"/>
    <property type="project" value="TreeGrafter"/>
</dbReference>
<dbReference type="EMBL" id="BAABLX010000077">
    <property type="protein sequence ID" value="GAA4959293.1"/>
    <property type="molecule type" value="Genomic_DNA"/>
</dbReference>
<feature type="signal peptide" evidence="1">
    <location>
        <begin position="1"/>
        <end position="22"/>
    </location>
</feature>
<name>A0AAV3U940_9ALTE</name>
<reference evidence="4" key="1">
    <citation type="journal article" date="2019" name="Int. J. Syst. Evol. Microbiol.">
        <title>The Global Catalogue of Microorganisms (GCM) 10K type strain sequencing project: providing services to taxonomists for standard genome sequencing and annotation.</title>
        <authorList>
            <consortium name="The Broad Institute Genomics Platform"/>
            <consortium name="The Broad Institute Genome Sequencing Center for Infectious Disease"/>
            <person name="Wu L."/>
            <person name="Ma J."/>
        </authorList>
    </citation>
    <scope>NUCLEOTIDE SEQUENCE [LARGE SCALE GENOMIC DNA]</scope>
    <source>
        <strain evidence="4">JCM 19134</strain>
    </source>
</reference>
<proteinExistence type="predicted"/>
<protein>
    <submittedName>
        <fullName evidence="3">DUF547 domain-containing protein</fullName>
    </submittedName>
</protein>
<dbReference type="AlphaFoldDB" id="A0AAV3U940"/>